<feature type="non-terminal residue" evidence="2">
    <location>
        <position position="157"/>
    </location>
</feature>
<keyword evidence="3" id="KW-1185">Reference proteome</keyword>
<comment type="caution">
    <text evidence="2">The sequence shown here is derived from an EMBL/GenBank/DDBJ whole genome shotgun (WGS) entry which is preliminary data.</text>
</comment>
<feature type="region of interest" description="Disordered" evidence="1">
    <location>
        <begin position="1"/>
        <end position="22"/>
    </location>
</feature>
<name>A0A392PT01_9FABA</name>
<dbReference type="Proteomes" id="UP000265520">
    <property type="component" value="Unassembled WGS sequence"/>
</dbReference>
<evidence type="ECO:0000313" key="2">
    <source>
        <dbReference type="EMBL" id="MCI14426.1"/>
    </source>
</evidence>
<dbReference type="AlphaFoldDB" id="A0A392PT01"/>
<evidence type="ECO:0000256" key="1">
    <source>
        <dbReference type="SAM" id="MobiDB-lite"/>
    </source>
</evidence>
<feature type="non-terminal residue" evidence="2">
    <location>
        <position position="1"/>
    </location>
</feature>
<organism evidence="2 3">
    <name type="scientific">Trifolium medium</name>
    <dbReference type="NCBI Taxonomy" id="97028"/>
    <lineage>
        <taxon>Eukaryota</taxon>
        <taxon>Viridiplantae</taxon>
        <taxon>Streptophyta</taxon>
        <taxon>Embryophyta</taxon>
        <taxon>Tracheophyta</taxon>
        <taxon>Spermatophyta</taxon>
        <taxon>Magnoliopsida</taxon>
        <taxon>eudicotyledons</taxon>
        <taxon>Gunneridae</taxon>
        <taxon>Pentapetalae</taxon>
        <taxon>rosids</taxon>
        <taxon>fabids</taxon>
        <taxon>Fabales</taxon>
        <taxon>Fabaceae</taxon>
        <taxon>Papilionoideae</taxon>
        <taxon>50 kb inversion clade</taxon>
        <taxon>NPAAA clade</taxon>
        <taxon>Hologalegina</taxon>
        <taxon>IRL clade</taxon>
        <taxon>Trifolieae</taxon>
        <taxon>Trifolium</taxon>
    </lineage>
</organism>
<accession>A0A392PT01</accession>
<reference evidence="2 3" key="1">
    <citation type="journal article" date="2018" name="Front. Plant Sci.">
        <title>Red Clover (Trifolium pratense) and Zigzag Clover (T. medium) - A Picture of Genomic Similarities and Differences.</title>
        <authorList>
            <person name="Dluhosova J."/>
            <person name="Istvanek J."/>
            <person name="Nedelnik J."/>
            <person name="Repkova J."/>
        </authorList>
    </citation>
    <scope>NUCLEOTIDE SEQUENCE [LARGE SCALE GENOMIC DNA]</scope>
    <source>
        <strain evidence="3">cv. 10/8</strain>
        <tissue evidence="2">Leaf</tissue>
    </source>
</reference>
<dbReference type="EMBL" id="LXQA010092394">
    <property type="protein sequence ID" value="MCI14426.1"/>
    <property type="molecule type" value="Genomic_DNA"/>
</dbReference>
<feature type="compositionally biased region" description="Polar residues" evidence="1">
    <location>
        <begin position="115"/>
        <end position="126"/>
    </location>
</feature>
<proteinExistence type="predicted"/>
<sequence length="157" mass="17524">TSKKGAHGKTTDNGYGNSGERVLKVDGNLDKRSDSMKMERPKLQKLQSMEDYTQVDQVVQGMLKKRTHEKSTIDGLGENLLDNNRGKFQKVEKTAAKKILVPSTKKKKPDKPNLSVDTMMSNTQCSKKAKRVPTCPSMLIDDFIELQKSKELAATNP</sequence>
<feature type="region of interest" description="Disordered" evidence="1">
    <location>
        <begin position="103"/>
        <end position="131"/>
    </location>
</feature>
<evidence type="ECO:0000313" key="3">
    <source>
        <dbReference type="Proteomes" id="UP000265520"/>
    </source>
</evidence>
<protein>
    <submittedName>
        <fullName evidence="2">Uncharacterized protein</fullName>
    </submittedName>
</protein>